<sequence length="327" mass="37896">MKFIWIDDESKRKKSSDNLRTSLRFEGEKEVTIDFIDVFKKDIDNILLEVLKGDEPDLVILDHGLTNAETNTLKKGSTVSVFLRETWRNCPVICVTSSDIEELDSRIKSTYDLIIPDNHIDDNLGNIISIVRGFSSLKSNPPENTNDLVKFFNVPKDLEQDFLKILPHNIKTDFSISGYVSELYQWCRDVFFIRPGFLYDRIWSSTFLGLNEQGFDSVEPKFEKAIYNGVFFNSDIKLWWKDLLLEIVNDYVDDVGFPWELGAQLVESKEELISKCSITGERFPETVAAEDETESSNWKPMKLRETIPHSKYDNILFFEELRVMNGL</sequence>
<keyword evidence="2" id="KW-1185">Reference proteome</keyword>
<organism evidence="1 2">
    <name type="scientific">Polaribacter pectinis</name>
    <dbReference type="NCBI Taxonomy" id="2738844"/>
    <lineage>
        <taxon>Bacteria</taxon>
        <taxon>Pseudomonadati</taxon>
        <taxon>Bacteroidota</taxon>
        <taxon>Flavobacteriia</taxon>
        <taxon>Flavobacteriales</taxon>
        <taxon>Flavobacteriaceae</taxon>
    </lineage>
</organism>
<accession>A0A7G9LBJ0</accession>
<evidence type="ECO:0000313" key="1">
    <source>
        <dbReference type="EMBL" id="QNM85989.1"/>
    </source>
</evidence>
<reference evidence="1 2" key="1">
    <citation type="submission" date="2020-08" db="EMBL/GenBank/DDBJ databases">
        <title>Polaribacter sp. L12M9 isolated from gut of the Korean scallop.</title>
        <authorList>
            <person name="Jeong Y.S."/>
        </authorList>
    </citation>
    <scope>NUCLEOTIDE SEQUENCE [LARGE SCALE GENOMIC DNA]</scope>
    <source>
        <strain evidence="1 2">L12M9</strain>
    </source>
</reference>
<dbReference type="Proteomes" id="UP000515808">
    <property type="component" value="Chromosome"/>
</dbReference>
<dbReference type="KEGG" id="ppec:H9W90_02425"/>
<evidence type="ECO:0000313" key="2">
    <source>
        <dbReference type="Proteomes" id="UP000515808"/>
    </source>
</evidence>
<dbReference type="AlphaFoldDB" id="A0A7G9LBJ0"/>
<name>A0A7G9LBJ0_9FLAO</name>
<dbReference type="RefSeq" id="WP_187482881.1">
    <property type="nucleotide sequence ID" value="NZ_CP060695.1"/>
</dbReference>
<protein>
    <submittedName>
        <fullName evidence="1">Uncharacterized protein</fullName>
    </submittedName>
</protein>
<proteinExistence type="predicted"/>
<dbReference type="EMBL" id="CP060695">
    <property type="protein sequence ID" value="QNM85989.1"/>
    <property type="molecule type" value="Genomic_DNA"/>
</dbReference>
<gene>
    <name evidence="1" type="ORF">H9W90_02425</name>
</gene>